<evidence type="ECO:0000256" key="2">
    <source>
        <dbReference type="ARBA" id="ARBA00012438"/>
    </source>
</evidence>
<evidence type="ECO:0000313" key="8">
    <source>
        <dbReference type="EMBL" id="MBB3840223.1"/>
    </source>
</evidence>
<evidence type="ECO:0000259" key="7">
    <source>
        <dbReference type="PROSITE" id="PS50109"/>
    </source>
</evidence>
<keyword evidence="3" id="KW-0808">Transferase</keyword>
<keyword evidence="9" id="KW-1185">Reference proteome</keyword>
<gene>
    <name evidence="8" type="ORF">FHS57_004243</name>
</gene>
<evidence type="ECO:0000256" key="3">
    <source>
        <dbReference type="ARBA" id="ARBA00022679"/>
    </source>
</evidence>
<keyword evidence="4 8" id="KW-0418">Kinase</keyword>
<organism evidence="8 9">
    <name type="scientific">Runella defluvii</name>
    <dbReference type="NCBI Taxonomy" id="370973"/>
    <lineage>
        <taxon>Bacteria</taxon>
        <taxon>Pseudomonadati</taxon>
        <taxon>Bacteroidota</taxon>
        <taxon>Cytophagia</taxon>
        <taxon>Cytophagales</taxon>
        <taxon>Spirosomataceae</taxon>
        <taxon>Runella</taxon>
    </lineage>
</organism>
<dbReference type="Gene3D" id="1.10.287.130">
    <property type="match status" value="1"/>
</dbReference>
<dbReference type="InterPro" id="IPR011990">
    <property type="entry name" value="TPR-like_helical_dom_sf"/>
</dbReference>
<dbReference type="SUPFAM" id="SSF47384">
    <property type="entry name" value="Homodimeric domain of signal transducing histidine kinase"/>
    <property type="match status" value="1"/>
</dbReference>
<dbReference type="Pfam" id="PF13424">
    <property type="entry name" value="TPR_12"/>
    <property type="match status" value="1"/>
</dbReference>
<dbReference type="InterPro" id="IPR005467">
    <property type="entry name" value="His_kinase_dom"/>
</dbReference>
<dbReference type="AlphaFoldDB" id="A0A7W6ES38"/>
<comment type="catalytic activity">
    <reaction evidence="1">
        <text>ATP + protein L-histidine = ADP + protein N-phospho-L-histidine.</text>
        <dbReference type="EC" id="2.7.13.3"/>
    </reaction>
</comment>
<dbReference type="InterPro" id="IPR019734">
    <property type="entry name" value="TPR_rpt"/>
</dbReference>
<dbReference type="InterPro" id="IPR036097">
    <property type="entry name" value="HisK_dim/P_sf"/>
</dbReference>
<dbReference type="EMBL" id="JACIBY010000010">
    <property type="protein sequence ID" value="MBB3840223.1"/>
    <property type="molecule type" value="Genomic_DNA"/>
</dbReference>
<dbReference type="PANTHER" id="PTHR43711">
    <property type="entry name" value="TWO-COMPONENT HISTIDINE KINASE"/>
    <property type="match status" value="1"/>
</dbReference>
<evidence type="ECO:0000256" key="1">
    <source>
        <dbReference type="ARBA" id="ARBA00000085"/>
    </source>
</evidence>
<keyword evidence="6" id="KW-0812">Transmembrane</keyword>
<dbReference type="EC" id="2.7.13.3" evidence="2"/>
<dbReference type="Proteomes" id="UP000541352">
    <property type="component" value="Unassembled WGS sequence"/>
</dbReference>
<reference evidence="8 9" key="1">
    <citation type="submission" date="2020-08" db="EMBL/GenBank/DDBJ databases">
        <title>Genomic Encyclopedia of Type Strains, Phase IV (KMG-IV): sequencing the most valuable type-strain genomes for metagenomic binning, comparative biology and taxonomic classification.</title>
        <authorList>
            <person name="Goeker M."/>
        </authorList>
    </citation>
    <scope>NUCLEOTIDE SEQUENCE [LARGE SCALE GENOMIC DNA]</scope>
    <source>
        <strain evidence="8 9">DSM 17976</strain>
    </source>
</reference>
<dbReference type="SMART" id="SM00388">
    <property type="entry name" value="HisKA"/>
    <property type="match status" value="1"/>
</dbReference>
<dbReference type="SMART" id="SM00028">
    <property type="entry name" value="TPR"/>
    <property type="match status" value="4"/>
</dbReference>
<evidence type="ECO:0000256" key="6">
    <source>
        <dbReference type="SAM" id="Phobius"/>
    </source>
</evidence>
<keyword evidence="5" id="KW-0902">Two-component regulatory system</keyword>
<dbReference type="Pfam" id="PF02518">
    <property type="entry name" value="HATPase_c"/>
    <property type="match status" value="1"/>
</dbReference>
<comment type="caution">
    <text evidence="8">The sequence shown here is derived from an EMBL/GenBank/DDBJ whole genome shotgun (WGS) entry which is preliminary data.</text>
</comment>
<dbReference type="Gene3D" id="1.25.40.10">
    <property type="entry name" value="Tetratricopeptide repeat domain"/>
    <property type="match status" value="2"/>
</dbReference>
<dbReference type="GO" id="GO:0000155">
    <property type="term" value="F:phosphorelay sensor kinase activity"/>
    <property type="evidence" value="ECO:0007669"/>
    <property type="project" value="InterPro"/>
</dbReference>
<dbReference type="SUPFAM" id="SSF48452">
    <property type="entry name" value="TPR-like"/>
    <property type="match status" value="1"/>
</dbReference>
<dbReference type="PROSITE" id="PS50109">
    <property type="entry name" value="HIS_KIN"/>
    <property type="match status" value="1"/>
</dbReference>
<evidence type="ECO:0000256" key="4">
    <source>
        <dbReference type="ARBA" id="ARBA00022777"/>
    </source>
</evidence>
<keyword evidence="6" id="KW-0472">Membrane</keyword>
<sequence length="672" mass="75382">MKTLKKGGGIILFLFGLINATYAQKQGQALADSLVKVLPTIKNDTLKARTYKRIAEEYFFINSDKALYYSQLGLKHAQKMPWKRGIGVFTGAIGRAYSDKGMYDSCQLYFQRALAVYREIDDKWNMTSILNNLGAAEQNIASNYPKAIDYYLKALKISEELGDTYLKTLALGNVSTTFLAQKNYEKALAYALKGLQEAKKQTKESEGEAQREVGQSMMKVISVYIAKEDYTNAKKYLFQAIPLLEKTGNLEGLANAYGSLGTISDKDIDSKIRYNLKAFEAWSKVNPMQSDAIQNAGNLGEAYIEKAKSQPSQQKELLQQAEKYLQIAISRSKQKGEVSNQSYWTGVLAELQAERGDYKNAYLNFREFQAGQDSIFSQENKNKIAEVEGKREIELRDKRLEINRLELESQKKQRVGFVIGLVLLGVIGALLYWQNQTRKRTNTTLLHLNNELDEANKVKAKFFAILSHDLRSPVSNLISFLNLQKEAPDLLSPELAAAHQQRITTAAEGLLDTMESMLLWSKSQMENFRPQVKEVAVNELFEYLQKFFSGNTGVVFQFENPSHLHVVTDEDYLKVIMQNLTGNALKALKNVPNGHIRWEAREEKGQVILAITDNAGGVSEQQLSALYSETANVGGKSGLGLHLIRDLAKAISCKITVNPTPNVGTEFRLAFG</sequence>
<dbReference type="CDD" id="cd00082">
    <property type="entry name" value="HisKA"/>
    <property type="match status" value="1"/>
</dbReference>
<dbReference type="SMART" id="SM00387">
    <property type="entry name" value="HATPase_c"/>
    <property type="match status" value="1"/>
</dbReference>
<keyword evidence="6" id="KW-1133">Transmembrane helix</keyword>
<evidence type="ECO:0000256" key="5">
    <source>
        <dbReference type="ARBA" id="ARBA00023012"/>
    </source>
</evidence>
<protein>
    <recommendedName>
        <fullName evidence="2">histidine kinase</fullName>
        <ecNumber evidence="2">2.7.13.3</ecNumber>
    </recommendedName>
</protein>
<proteinExistence type="predicted"/>
<dbReference type="SUPFAM" id="SSF55874">
    <property type="entry name" value="ATPase domain of HSP90 chaperone/DNA topoisomerase II/histidine kinase"/>
    <property type="match status" value="1"/>
</dbReference>
<feature type="domain" description="Histidine kinase" evidence="7">
    <location>
        <begin position="465"/>
        <end position="672"/>
    </location>
</feature>
<feature type="transmembrane region" description="Helical" evidence="6">
    <location>
        <begin position="415"/>
        <end position="433"/>
    </location>
</feature>
<dbReference type="Gene3D" id="3.30.565.10">
    <property type="entry name" value="Histidine kinase-like ATPase, C-terminal domain"/>
    <property type="match status" value="1"/>
</dbReference>
<dbReference type="PANTHER" id="PTHR43711:SF1">
    <property type="entry name" value="HISTIDINE KINASE 1"/>
    <property type="match status" value="1"/>
</dbReference>
<dbReference type="InterPro" id="IPR036890">
    <property type="entry name" value="HATPase_C_sf"/>
</dbReference>
<name>A0A7W6ES38_9BACT</name>
<evidence type="ECO:0000313" key="9">
    <source>
        <dbReference type="Proteomes" id="UP000541352"/>
    </source>
</evidence>
<dbReference type="InterPro" id="IPR050736">
    <property type="entry name" value="Sensor_HK_Regulatory"/>
</dbReference>
<dbReference type="RefSeq" id="WP_183977069.1">
    <property type="nucleotide sequence ID" value="NZ_JACIBY010000010.1"/>
</dbReference>
<dbReference type="InterPro" id="IPR003661">
    <property type="entry name" value="HisK_dim/P_dom"/>
</dbReference>
<accession>A0A7W6ES38</accession>
<dbReference type="InterPro" id="IPR003594">
    <property type="entry name" value="HATPase_dom"/>
</dbReference>